<dbReference type="EMBL" id="HQ332140">
    <property type="protein sequence ID" value="AGG54619.1"/>
    <property type="molecule type" value="Genomic_DNA"/>
</dbReference>
<dbReference type="GeneID" id="15013661"/>
<protein>
    <submittedName>
        <fullName evidence="1">Uncharacterized protein</fullName>
    </submittedName>
</protein>
<keyword evidence="2" id="KW-1185">Reference proteome</keyword>
<dbReference type="Proteomes" id="UP000204021">
    <property type="component" value="Segment"/>
</dbReference>
<dbReference type="RefSeq" id="YP_007677680.1">
    <property type="nucleotide sequence ID" value="NC_020878.1"/>
</dbReference>
<sequence>MDNHIYMVYDDSSPESTRRADETHKSLLDKGFRVIHKEAGYNSARYEYARVVVNS</sequence>
<evidence type="ECO:0000313" key="1">
    <source>
        <dbReference type="EMBL" id="AGG54619.1"/>
    </source>
</evidence>
<proteinExistence type="predicted"/>
<organism evidence="1 2">
    <name type="scientific">Prochlorococcus phage P-GSP1</name>
    <dbReference type="NCBI Taxonomy" id="382262"/>
    <lineage>
        <taxon>Viruses</taxon>
        <taxon>Duplodnaviria</taxon>
        <taxon>Heunggongvirae</taxon>
        <taxon>Uroviricota</taxon>
        <taxon>Caudoviricetes</taxon>
        <taxon>Autographivirales</taxon>
        <taxon>Lingvirus</taxon>
        <taxon>Lingvirus PGSP1</taxon>
    </lineage>
</organism>
<accession>M1TW40</accession>
<dbReference type="KEGG" id="vg:15013661"/>
<evidence type="ECO:0000313" key="2">
    <source>
        <dbReference type="Proteomes" id="UP000204021"/>
    </source>
</evidence>
<gene>
    <name evidence="1" type="ORF">PRQG_00016</name>
</gene>
<name>M1TW40_9CAUD</name>
<reference evidence="1 2" key="1">
    <citation type="submission" date="2010-09" db="EMBL/GenBank/DDBJ databases">
        <title>The Genome Sequence of Prochlorococcus phage P-GSP1.</title>
        <authorList>
            <consortium name="The Broad Institute Genome Sequencing Platform"/>
            <person name="Henn M.R."/>
            <person name="Sullivan M.S."/>
            <person name="Osburne M.S."/>
            <person name="Levin J."/>
            <person name="Malboeuf C."/>
            <person name="Casali M."/>
            <person name="Russ C."/>
            <person name="Lennon N."/>
            <person name="Chapman S.B."/>
            <person name="Erlich R."/>
            <person name="Young S.K."/>
            <person name="Yandava C."/>
            <person name="Zeng Q."/>
            <person name="Alvarado L."/>
            <person name="Anderson S."/>
            <person name="Berlin A."/>
            <person name="Chen Z."/>
            <person name="Freedman E."/>
            <person name="Gellesch M."/>
            <person name="Goldberg J."/>
            <person name="Green L."/>
            <person name="Griggs A."/>
            <person name="Gujja S."/>
            <person name="Heilman E.R."/>
            <person name="Heiman D."/>
            <person name="Hollinger A."/>
            <person name="Howarth C."/>
            <person name="Larson L."/>
            <person name="Mehta T."/>
            <person name="Pearson M."/>
            <person name="Roberts A."/>
            <person name="Ryan E."/>
            <person name="Saif S."/>
            <person name="Shea T."/>
            <person name="Shenoy N."/>
            <person name="Sisk P."/>
            <person name="Stolte C."/>
            <person name="Sykes S."/>
            <person name="White J."/>
            <person name="Yu Q."/>
            <person name="Coleman M.L."/>
            <person name="Huang K.H."/>
            <person name="Weigele P.R."/>
            <person name="DeFrancesco A.S."/>
            <person name="Kern S.E."/>
            <person name="Thompson L.R."/>
            <person name="Fu R."/>
            <person name="Hombeck B."/>
            <person name="Chisholm S.W."/>
            <person name="Haas B."/>
            <person name="Nusbaum C."/>
            <person name="Birren B."/>
        </authorList>
    </citation>
    <scope>NUCLEOTIDE SEQUENCE [LARGE SCALE GENOMIC DNA]</scope>
    <source>
        <strain evidence="1 2">P-GSP1</strain>
    </source>
</reference>